<protein>
    <submittedName>
        <fullName evidence="1">Uncharacterized protein</fullName>
    </submittedName>
</protein>
<evidence type="ECO:0000313" key="1">
    <source>
        <dbReference type="EMBL" id="QJA78348.1"/>
    </source>
</evidence>
<organism evidence="1">
    <name type="scientific">viral metagenome</name>
    <dbReference type="NCBI Taxonomy" id="1070528"/>
    <lineage>
        <taxon>unclassified sequences</taxon>
        <taxon>metagenomes</taxon>
        <taxon>organismal metagenomes</taxon>
    </lineage>
</organism>
<name>A0A6M3K9H2_9ZZZZ</name>
<proteinExistence type="predicted"/>
<dbReference type="EMBL" id="MT142332">
    <property type="protein sequence ID" value="QJA78348.1"/>
    <property type="molecule type" value="Genomic_DNA"/>
</dbReference>
<accession>A0A6M3K9H2</accession>
<reference evidence="1" key="1">
    <citation type="submission" date="2020-03" db="EMBL/GenBank/DDBJ databases">
        <title>The deep terrestrial virosphere.</title>
        <authorList>
            <person name="Holmfeldt K."/>
            <person name="Nilsson E."/>
            <person name="Simone D."/>
            <person name="Lopez-Fernandez M."/>
            <person name="Wu X."/>
            <person name="de Brujin I."/>
            <person name="Lundin D."/>
            <person name="Andersson A."/>
            <person name="Bertilsson S."/>
            <person name="Dopson M."/>
        </authorList>
    </citation>
    <scope>NUCLEOTIDE SEQUENCE</scope>
    <source>
        <strain evidence="1">MM415A01082</strain>
    </source>
</reference>
<dbReference type="AlphaFoldDB" id="A0A6M3K9H2"/>
<sequence length="143" mass="15844">MKENCKNMKTKYTHNKSLNQTAKKTPLVNSTLDFLGYINMKTPVISSERSIIELNLISCQKCGAPIITIGNNMHVVIPSLNFKCLTCGTYGIFDKIYGDTSESNSVLQPVIKADVECPACNRWKQEFGGANFCANCGRKIRTA</sequence>
<gene>
    <name evidence="1" type="ORF">MM415A01082_0014</name>
</gene>